<keyword evidence="6" id="KW-0378">Hydrolase</keyword>
<sequence length="269" mass="29277">MLSLTLHLLVALAAAAAGAASPEQSMGFACGAGMPSNQLIAAHEFYSQHKGAARRSQGPPKVKVAVWLHVIASSVKSETGRMTINTMKKQLALLNSDFAKTGFSFYLKAFDRTFNHRWAQGLDKPTMKSALHKGKMDTLNVYVVERVEYNSSAIVGECALPSHGLGYRDGIVINVSTVPRGRDNRNRIRFGRTLTHETGHWLGLLHPFHAQQCGVDGDYVDDTPPQAHPSRECGQSSSCTGPETAVVDNIMDYYPESVAPIRAGTKRRG</sequence>
<evidence type="ECO:0000256" key="11">
    <source>
        <dbReference type="SAM" id="SignalP"/>
    </source>
</evidence>
<keyword evidence="4" id="KW-0479">Metal-binding</keyword>
<dbReference type="InParanoid" id="A0A151GLY6"/>
<reference evidence="13 14" key="1">
    <citation type="journal article" date="2016" name="Sci. Rep.">
        <title>Insights into Adaptations to a Near-Obligate Nematode Endoparasitic Lifestyle from the Finished Genome of Drechmeria coniospora.</title>
        <authorList>
            <person name="Zhang L."/>
            <person name="Zhou Z."/>
            <person name="Guo Q."/>
            <person name="Fokkens L."/>
            <person name="Miskei M."/>
            <person name="Pocsi I."/>
            <person name="Zhang W."/>
            <person name="Chen M."/>
            <person name="Wang L."/>
            <person name="Sun Y."/>
            <person name="Donzelli B.G."/>
            <person name="Gibson D.M."/>
            <person name="Nelson D.R."/>
            <person name="Luo J.G."/>
            <person name="Rep M."/>
            <person name="Liu H."/>
            <person name="Yang S."/>
            <person name="Wang J."/>
            <person name="Krasnoff S.B."/>
            <person name="Xu Y."/>
            <person name="Molnar I."/>
            <person name="Lin M."/>
        </authorList>
    </citation>
    <scope>NUCLEOTIDE SEQUENCE [LARGE SCALE GENOMIC DNA]</scope>
    <source>
        <strain evidence="13 14">ARSEF 6962</strain>
    </source>
</reference>
<dbReference type="GO" id="GO:0006508">
    <property type="term" value="P:proteolysis"/>
    <property type="evidence" value="ECO:0007669"/>
    <property type="project" value="UniProtKB-KW"/>
</dbReference>
<dbReference type="RefSeq" id="XP_040657458.1">
    <property type="nucleotide sequence ID" value="XM_040802425.1"/>
</dbReference>
<dbReference type="GeneID" id="63717762"/>
<evidence type="ECO:0000256" key="8">
    <source>
        <dbReference type="ARBA" id="ARBA00023049"/>
    </source>
</evidence>
<keyword evidence="8" id="KW-0482">Metalloprotease</keyword>
<dbReference type="Gene3D" id="3.40.390.10">
    <property type="entry name" value="Collagenase (Catalytic Domain)"/>
    <property type="match status" value="1"/>
</dbReference>
<dbReference type="SUPFAM" id="SSF55486">
    <property type="entry name" value="Metalloproteases ('zincins'), catalytic domain"/>
    <property type="match status" value="1"/>
</dbReference>
<dbReference type="Pfam" id="PF05572">
    <property type="entry name" value="Peptidase_M43"/>
    <property type="match status" value="1"/>
</dbReference>
<evidence type="ECO:0000256" key="4">
    <source>
        <dbReference type="ARBA" id="ARBA00022723"/>
    </source>
</evidence>
<name>A0A151GLY6_DRECN</name>
<dbReference type="AlphaFoldDB" id="A0A151GLY6"/>
<comment type="similarity">
    <text evidence="2">Belongs to the peptidase M43B family.</text>
</comment>
<dbReference type="InterPro" id="IPR008754">
    <property type="entry name" value="Peptidase_M43"/>
</dbReference>
<evidence type="ECO:0000256" key="7">
    <source>
        <dbReference type="ARBA" id="ARBA00022833"/>
    </source>
</evidence>
<evidence type="ECO:0000259" key="12">
    <source>
        <dbReference type="Pfam" id="PF05572"/>
    </source>
</evidence>
<dbReference type="PANTHER" id="PTHR47466:SF1">
    <property type="entry name" value="METALLOPROTEASE MEP1 (AFU_ORTHOLOGUE AFUA_1G07730)-RELATED"/>
    <property type="match status" value="1"/>
</dbReference>
<keyword evidence="7" id="KW-0862">Zinc</keyword>
<accession>A0A151GLY6</accession>
<evidence type="ECO:0000256" key="1">
    <source>
        <dbReference type="ARBA" id="ARBA00003174"/>
    </source>
</evidence>
<organism evidence="13 14">
    <name type="scientific">Drechmeria coniospora</name>
    <name type="common">Nematophagous fungus</name>
    <name type="synonym">Meria coniospora</name>
    <dbReference type="NCBI Taxonomy" id="98403"/>
    <lineage>
        <taxon>Eukaryota</taxon>
        <taxon>Fungi</taxon>
        <taxon>Dikarya</taxon>
        <taxon>Ascomycota</taxon>
        <taxon>Pezizomycotina</taxon>
        <taxon>Sordariomycetes</taxon>
        <taxon>Hypocreomycetidae</taxon>
        <taxon>Hypocreales</taxon>
        <taxon>Ophiocordycipitaceae</taxon>
        <taxon>Drechmeria</taxon>
    </lineage>
</organism>
<feature type="chain" id="PRO_5007580711" description="Peptidase M43 pregnancy-associated plasma-A domain-containing protein" evidence="11">
    <location>
        <begin position="21"/>
        <end position="269"/>
    </location>
</feature>
<dbReference type="PANTHER" id="PTHR47466">
    <property type="match status" value="1"/>
</dbReference>
<evidence type="ECO:0000256" key="10">
    <source>
        <dbReference type="SAM" id="MobiDB-lite"/>
    </source>
</evidence>
<keyword evidence="5 11" id="KW-0732">Signal</keyword>
<feature type="signal peptide" evidence="11">
    <location>
        <begin position="1"/>
        <end position="20"/>
    </location>
</feature>
<gene>
    <name evidence="13" type="ORF">DCS_05119</name>
</gene>
<dbReference type="Proteomes" id="UP000076580">
    <property type="component" value="Chromosome 02"/>
</dbReference>
<keyword evidence="9" id="KW-1015">Disulfide bond</keyword>
<comment type="function">
    <text evidence="1">Secreted metalloproteinase that allows assimilation of proteinaceous substrates.</text>
</comment>
<evidence type="ECO:0000256" key="5">
    <source>
        <dbReference type="ARBA" id="ARBA00022729"/>
    </source>
</evidence>
<feature type="domain" description="Peptidase M43 pregnancy-associated plasma-A" evidence="12">
    <location>
        <begin position="138"/>
        <end position="255"/>
    </location>
</feature>
<dbReference type="GO" id="GO:0008237">
    <property type="term" value="F:metallopeptidase activity"/>
    <property type="evidence" value="ECO:0007669"/>
    <property type="project" value="UniProtKB-KW"/>
</dbReference>
<evidence type="ECO:0000313" key="14">
    <source>
        <dbReference type="Proteomes" id="UP000076580"/>
    </source>
</evidence>
<protein>
    <recommendedName>
        <fullName evidence="12">Peptidase M43 pregnancy-associated plasma-A domain-containing protein</fullName>
    </recommendedName>
</protein>
<evidence type="ECO:0000313" key="13">
    <source>
        <dbReference type="EMBL" id="KYK58106.1"/>
    </source>
</evidence>
<evidence type="ECO:0000256" key="9">
    <source>
        <dbReference type="ARBA" id="ARBA00023157"/>
    </source>
</evidence>
<keyword evidence="14" id="KW-1185">Reference proteome</keyword>
<comment type="caution">
    <text evidence="13">The sequence shown here is derived from an EMBL/GenBank/DDBJ whole genome shotgun (WGS) entry which is preliminary data.</text>
</comment>
<evidence type="ECO:0000256" key="2">
    <source>
        <dbReference type="ARBA" id="ARBA00008721"/>
    </source>
</evidence>
<feature type="region of interest" description="Disordered" evidence="10">
    <location>
        <begin position="221"/>
        <end position="240"/>
    </location>
</feature>
<evidence type="ECO:0000256" key="6">
    <source>
        <dbReference type="ARBA" id="ARBA00022801"/>
    </source>
</evidence>
<keyword evidence="3" id="KW-0645">Protease</keyword>
<dbReference type="GO" id="GO:0046872">
    <property type="term" value="F:metal ion binding"/>
    <property type="evidence" value="ECO:0007669"/>
    <property type="project" value="UniProtKB-KW"/>
</dbReference>
<dbReference type="InterPro" id="IPR024079">
    <property type="entry name" value="MetalloPept_cat_dom_sf"/>
</dbReference>
<proteinExistence type="inferred from homology"/>
<evidence type="ECO:0000256" key="3">
    <source>
        <dbReference type="ARBA" id="ARBA00022670"/>
    </source>
</evidence>
<dbReference type="EMBL" id="LAYC01000002">
    <property type="protein sequence ID" value="KYK58106.1"/>
    <property type="molecule type" value="Genomic_DNA"/>
</dbReference>